<evidence type="ECO:0000256" key="1">
    <source>
        <dbReference type="SAM" id="MobiDB-lite"/>
    </source>
</evidence>
<reference evidence="3 4" key="1">
    <citation type="submission" date="2021-06" db="EMBL/GenBank/DDBJ databases">
        <authorList>
            <person name="Lee D.H."/>
        </authorList>
    </citation>
    <scope>NUCLEOTIDE SEQUENCE [LARGE SCALE GENOMIC DNA]</scope>
    <source>
        <strain evidence="3 4">MMS21-HV4-11</strain>
    </source>
</reference>
<feature type="region of interest" description="Disordered" evidence="1">
    <location>
        <begin position="354"/>
        <end position="373"/>
    </location>
</feature>
<dbReference type="PANTHER" id="PTHR11102">
    <property type="entry name" value="SEL-1-LIKE PROTEIN"/>
    <property type="match status" value="1"/>
</dbReference>
<dbReference type="Pfam" id="PF08238">
    <property type="entry name" value="Sel1"/>
    <property type="match status" value="7"/>
</dbReference>
<dbReference type="SMART" id="SM00671">
    <property type="entry name" value="SEL1"/>
    <property type="match status" value="7"/>
</dbReference>
<evidence type="ECO:0000256" key="2">
    <source>
        <dbReference type="SAM" id="SignalP"/>
    </source>
</evidence>
<sequence length="401" mass="42121">MIAARLALVAALVAAGASAQAQQSTDASDVAAPLRPAVSAYRQGDTATAERALRSLGSSNADASAWLGAILIDRGAKAEGLNLIQRAADAGSAEGQHRLALALMNGEAGMARNPARAVEFFEKAAAQGHRRAQLNLGLIYLRGQGVPRDLMQARAWLEKAAADGNPYATYALGRAMAENAPPASADPTRAADLFRQAAERGHMLAALRYGLALAEGSGVKQDPAAAQRWLVQAQQNGVPEAALALGDMAVRTPATRDKAANEKILKSALSWYQAAANAGVPSGQFKLANAYLAGSGVPRDPVQAQLWYGRAAQQGLPEAQQALGVMLLTGSAGTSDPVEAFKWLFLAERGGHPESRAVREKAGDKISDRDRKRGEALAQAFKPTSELPLDEGMPRLVQVRR</sequence>
<dbReference type="InterPro" id="IPR006597">
    <property type="entry name" value="Sel1-like"/>
</dbReference>
<gene>
    <name evidence="3" type="ORF">KQ910_08780</name>
</gene>
<keyword evidence="2" id="KW-0732">Signal</keyword>
<dbReference type="InterPro" id="IPR050767">
    <property type="entry name" value="Sel1_AlgK"/>
</dbReference>
<proteinExistence type="predicted"/>
<comment type="caution">
    <text evidence="3">The sequence shown here is derived from an EMBL/GenBank/DDBJ whole genome shotgun (WGS) entry which is preliminary data.</text>
</comment>
<evidence type="ECO:0000313" key="4">
    <source>
        <dbReference type="Proteomes" id="UP000727907"/>
    </source>
</evidence>
<dbReference type="PANTHER" id="PTHR11102:SF160">
    <property type="entry name" value="ERAD-ASSOCIATED E3 UBIQUITIN-PROTEIN LIGASE COMPONENT HRD3"/>
    <property type="match status" value="1"/>
</dbReference>
<feature type="signal peptide" evidence="2">
    <location>
        <begin position="1"/>
        <end position="21"/>
    </location>
</feature>
<organism evidence="3 4">
    <name type="scientific">Reyranella humidisoli</name>
    <dbReference type="NCBI Taxonomy" id="2849149"/>
    <lineage>
        <taxon>Bacteria</taxon>
        <taxon>Pseudomonadati</taxon>
        <taxon>Pseudomonadota</taxon>
        <taxon>Alphaproteobacteria</taxon>
        <taxon>Hyphomicrobiales</taxon>
        <taxon>Reyranellaceae</taxon>
        <taxon>Reyranella</taxon>
    </lineage>
</organism>
<evidence type="ECO:0000313" key="3">
    <source>
        <dbReference type="EMBL" id="MBU8873856.1"/>
    </source>
</evidence>
<keyword evidence="4" id="KW-1185">Reference proteome</keyword>
<dbReference type="RefSeq" id="WP_216958406.1">
    <property type="nucleotide sequence ID" value="NZ_JAHOPB010000001.1"/>
</dbReference>
<name>A0ABS6IGX9_9HYPH</name>
<protein>
    <submittedName>
        <fullName evidence="3">SEL1-like repeat protein</fullName>
    </submittedName>
</protein>
<dbReference type="Proteomes" id="UP000727907">
    <property type="component" value="Unassembled WGS sequence"/>
</dbReference>
<dbReference type="EMBL" id="JAHOPB010000001">
    <property type="protein sequence ID" value="MBU8873856.1"/>
    <property type="molecule type" value="Genomic_DNA"/>
</dbReference>
<accession>A0ABS6IGX9</accession>
<feature type="chain" id="PRO_5045364496" evidence="2">
    <location>
        <begin position="22"/>
        <end position="401"/>
    </location>
</feature>